<gene>
    <name evidence="4" type="ORF">PI95_032905</name>
</gene>
<evidence type="ECO:0000256" key="1">
    <source>
        <dbReference type="ARBA" id="ARBA00022553"/>
    </source>
</evidence>
<dbReference type="EMBL" id="JTCM02000159">
    <property type="protein sequence ID" value="NEU77169.1"/>
    <property type="molecule type" value="Genomic_DNA"/>
</dbReference>
<evidence type="ECO:0000313" key="5">
    <source>
        <dbReference type="Proteomes" id="UP000031549"/>
    </source>
</evidence>
<keyword evidence="1 2" id="KW-0597">Phosphoprotein</keyword>
<reference evidence="4 5" key="1">
    <citation type="journal article" date="2015" name="Genome Announc.">
        <title>Draft Genome Sequence of Cyanobacterium Hassallia byssoidea Strain VB512170, Isolated from Monuments in India.</title>
        <authorList>
            <person name="Singh D."/>
            <person name="Chandrababunaidu M.M."/>
            <person name="Panda A."/>
            <person name="Sen D."/>
            <person name="Bhattacharyya S."/>
            <person name="Adhikary S.P."/>
            <person name="Tripathy S."/>
        </authorList>
    </citation>
    <scope>NUCLEOTIDE SEQUENCE [LARGE SCALE GENOMIC DNA]</scope>
    <source>
        <strain evidence="4 5">VB512170</strain>
    </source>
</reference>
<comment type="caution">
    <text evidence="4">The sequence shown here is derived from an EMBL/GenBank/DDBJ whole genome shotgun (WGS) entry which is preliminary data.</text>
</comment>
<sequence>MQSNQRCRILAVDDTVANLFLLKSALEEEGYDVDTANNGSLALAKIEASPPSIVLLDVIMPGMSGVEVTRHIRENPLSAKIPILIISGSDEACVTEALDTGANDFIRKPVKVDELLLKIRELCC</sequence>
<keyword evidence="5" id="KW-1185">Reference proteome</keyword>
<dbReference type="PANTHER" id="PTHR44591:SF3">
    <property type="entry name" value="RESPONSE REGULATORY DOMAIN-CONTAINING PROTEIN"/>
    <property type="match status" value="1"/>
</dbReference>
<dbReference type="InterPro" id="IPR001789">
    <property type="entry name" value="Sig_transdc_resp-reg_receiver"/>
</dbReference>
<name>A0A846HK90_9CYAN</name>
<dbReference type="InterPro" id="IPR011006">
    <property type="entry name" value="CheY-like_superfamily"/>
</dbReference>
<dbReference type="RefSeq" id="WP_039737206.1">
    <property type="nucleotide sequence ID" value="NZ_JTCM02000159.1"/>
</dbReference>
<dbReference type="Gene3D" id="3.40.50.2300">
    <property type="match status" value="1"/>
</dbReference>
<proteinExistence type="predicted"/>
<accession>A0A846HK90</accession>
<feature type="modified residue" description="4-aspartylphosphate" evidence="2">
    <location>
        <position position="57"/>
    </location>
</feature>
<evidence type="ECO:0000313" key="4">
    <source>
        <dbReference type="EMBL" id="NEU77169.1"/>
    </source>
</evidence>
<dbReference type="Proteomes" id="UP000031549">
    <property type="component" value="Unassembled WGS sequence"/>
</dbReference>
<evidence type="ECO:0000259" key="3">
    <source>
        <dbReference type="PROSITE" id="PS50110"/>
    </source>
</evidence>
<dbReference type="InterPro" id="IPR050595">
    <property type="entry name" value="Bact_response_regulator"/>
</dbReference>
<dbReference type="PANTHER" id="PTHR44591">
    <property type="entry name" value="STRESS RESPONSE REGULATOR PROTEIN 1"/>
    <property type="match status" value="1"/>
</dbReference>
<feature type="domain" description="Response regulatory" evidence="3">
    <location>
        <begin position="8"/>
        <end position="123"/>
    </location>
</feature>
<dbReference type="GO" id="GO:0000160">
    <property type="term" value="P:phosphorelay signal transduction system"/>
    <property type="evidence" value="ECO:0007669"/>
    <property type="project" value="InterPro"/>
</dbReference>
<dbReference type="Pfam" id="PF00072">
    <property type="entry name" value="Response_reg"/>
    <property type="match status" value="1"/>
</dbReference>
<organism evidence="4 5">
    <name type="scientific">Hassallia byssoidea VB512170</name>
    <dbReference type="NCBI Taxonomy" id="1304833"/>
    <lineage>
        <taxon>Bacteria</taxon>
        <taxon>Bacillati</taxon>
        <taxon>Cyanobacteriota</taxon>
        <taxon>Cyanophyceae</taxon>
        <taxon>Nostocales</taxon>
        <taxon>Tolypothrichaceae</taxon>
        <taxon>Hassallia</taxon>
    </lineage>
</organism>
<protein>
    <submittedName>
        <fullName evidence="4">Response regulator</fullName>
    </submittedName>
</protein>
<dbReference type="SUPFAM" id="SSF52172">
    <property type="entry name" value="CheY-like"/>
    <property type="match status" value="1"/>
</dbReference>
<dbReference type="AlphaFoldDB" id="A0A846HK90"/>
<evidence type="ECO:0000256" key="2">
    <source>
        <dbReference type="PROSITE-ProRule" id="PRU00169"/>
    </source>
</evidence>
<dbReference type="SMART" id="SM00448">
    <property type="entry name" value="REC"/>
    <property type="match status" value="1"/>
</dbReference>
<dbReference type="PROSITE" id="PS50110">
    <property type="entry name" value="RESPONSE_REGULATORY"/>
    <property type="match status" value="1"/>
</dbReference>